<protein>
    <submittedName>
        <fullName evidence="1">Sterol-8,7-isomerase</fullName>
    </submittedName>
</protein>
<sequence length="217" mass="24856">MSHPYSPRDLILPDYTPNLRSISEVHAWNGIATFLAMFLVWLISGMPSRRLSKTDRWLMIWWAVSGLIHIVHEGYWLFSPEFYKDKSANYFAEVWKEYSKGDSRYASRHTAVVGIEGIAVIVAGPASLFAVYAIAKGKSYGYILQFALSLVQFYGSSLYFITAFLEGDNFACNRHFYYSYFVAQGGTWLLFPALIMIRCWKIISAACHLHDQKCKTN</sequence>
<keyword evidence="2" id="KW-1185">Reference proteome</keyword>
<evidence type="ECO:0000313" key="2">
    <source>
        <dbReference type="Proteomes" id="UP001164539"/>
    </source>
</evidence>
<proteinExistence type="predicted"/>
<evidence type="ECO:0000313" key="1">
    <source>
        <dbReference type="EMBL" id="KAJ4720363.1"/>
    </source>
</evidence>
<comment type="caution">
    <text evidence="1">The sequence shown here is derived from an EMBL/GenBank/DDBJ whole genome shotgun (WGS) entry which is preliminary data.</text>
</comment>
<dbReference type="EMBL" id="CM051397">
    <property type="protein sequence ID" value="KAJ4720363.1"/>
    <property type="molecule type" value="Genomic_DNA"/>
</dbReference>
<organism evidence="1 2">
    <name type="scientific">Melia azedarach</name>
    <name type="common">Chinaberry tree</name>
    <dbReference type="NCBI Taxonomy" id="155640"/>
    <lineage>
        <taxon>Eukaryota</taxon>
        <taxon>Viridiplantae</taxon>
        <taxon>Streptophyta</taxon>
        <taxon>Embryophyta</taxon>
        <taxon>Tracheophyta</taxon>
        <taxon>Spermatophyta</taxon>
        <taxon>Magnoliopsida</taxon>
        <taxon>eudicotyledons</taxon>
        <taxon>Gunneridae</taxon>
        <taxon>Pentapetalae</taxon>
        <taxon>rosids</taxon>
        <taxon>malvids</taxon>
        <taxon>Sapindales</taxon>
        <taxon>Meliaceae</taxon>
        <taxon>Melia</taxon>
    </lineage>
</organism>
<reference evidence="1 2" key="1">
    <citation type="journal article" date="2023" name="Science">
        <title>Complex scaffold remodeling in plant triterpene biosynthesis.</title>
        <authorList>
            <person name="De La Pena R."/>
            <person name="Hodgson H."/>
            <person name="Liu J.C."/>
            <person name="Stephenson M.J."/>
            <person name="Martin A.C."/>
            <person name="Owen C."/>
            <person name="Harkess A."/>
            <person name="Leebens-Mack J."/>
            <person name="Jimenez L.E."/>
            <person name="Osbourn A."/>
            <person name="Sattely E.S."/>
        </authorList>
    </citation>
    <scope>NUCLEOTIDE SEQUENCE [LARGE SCALE GENOMIC DNA]</scope>
    <source>
        <strain evidence="2">cv. JPN11</strain>
        <tissue evidence="1">Leaf</tissue>
    </source>
</reference>
<accession>A0ACC1YAC0</accession>
<name>A0ACC1YAC0_MELAZ</name>
<gene>
    <name evidence="1" type="ORF">OWV82_008205</name>
</gene>
<dbReference type="Proteomes" id="UP001164539">
    <property type="component" value="Chromosome 4"/>
</dbReference>